<sequence length="204" mass="23207">MVTRNLAGELVELLASYKPEADVMPETAEFANKVKLMIESGELSLIDFCKLFQRPYWTRIWILQEVVLRRKLCFLCGHKQMDYKSFEHAFSIAMNFITSSAEARRPHYGNFSKFMGPPIYMLGCRLPRLERDAHGFSTSAEHLEHSRGQCQASDPRDNIYALLCISTDRLGLGISIDYGGVVEDFYFRVAQALEAIRSQGPRAG</sequence>
<dbReference type="EMBL" id="JAULSW010000011">
    <property type="protein sequence ID" value="KAK3367796.1"/>
    <property type="molecule type" value="Genomic_DNA"/>
</dbReference>
<dbReference type="Proteomes" id="UP001285441">
    <property type="component" value="Unassembled WGS sequence"/>
</dbReference>
<dbReference type="PANTHER" id="PTHR24148:SF73">
    <property type="entry name" value="HET DOMAIN PROTEIN (AFU_ORTHOLOGUE AFUA_8G01020)"/>
    <property type="match status" value="1"/>
</dbReference>
<keyword evidence="2" id="KW-1185">Reference proteome</keyword>
<accession>A0AAE0N1V6</accession>
<evidence type="ECO:0008006" key="3">
    <source>
        <dbReference type="Google" id="ProtNLM"/>
    </source>
</evidence>
<gene>
    <name evidence="1" type="ORF">B0H63DRAFT_86349</name>
</gene>
<proteinExistence type="predicted"/>
<reference evidence="1" key="2">
    <citation type="submission" date="2023-06" db="EMBL/GenBank/DDBJ databases">
        <authorList>
            <consortium name="Lawrence Berkeley National Laboratory"/>
            <person name="Haridas S."/>
            <person name="Hensen N."/>
            <person name="Bonometti L."/>
            <person name="Westerberg I."/>
            <person name="Brannstrom I.O."/>
            <person name="Guillou S."/>
            <person name="Cros-Aarteil S."/>
            <person name="Calhoun S."/>
            <person name="Kuo A."/>
            <person name="Mondo S."/>
            <person name="Pangilinan J."/>
            <person name="Riley R."/>
            <person name="LaButti K."/>
            <person name="Andreopoulos B."/>
            <person name="Lipzen A."/>
            <person name="Chen C."/>
            <person name="Yanf M."/>
            <person name="Daum C."/>
            <person name="Ng V."/>
            <person name="Clum A."/>
            <person name="Steindorff A."/>
            <person name="Ohm R."/>
            <person name="Martin F."/>
            <person name="Silar P."/>
            <person name="Natvig D."/>
            <person name="Lalanne C."/>
            <person name="Gautier V."/>
            <person name="Ament-velasquez S.L."/>
            <person name="Kruys A."/>
            <person name="Hutchinson M.I."/>
            <person name="Powell A.J."/>
            <person name="Barry K."/>
            <person name="Miller A.N."/>
            <person name="Grigoriev I.V."/>
            <person name="Debuchy R."/>
            <person name="Gladieux P."/>
            <person name="Thoren M.H."/>
            <person name="Johannesson H."/>
        </authorList>
    </citation>
    <scope>NUCLEOTIDE SEQUENCE</scope>
    <source>
        <strain evidence="1">CBS 232.78</strain>
    </source>
</reference>
<dbReference type="AlphaFoldDB" id="A0AAE0N1V6"/>
<organism evidence="1 2">
    <name type="scientific">Podospora didyma</name>
    <dbReference type="NCBI Taxonomy" id="330526"/>
    <lineage>
        <taxon>Eukaryota</taxon>
        <taxon>Fungi</taxon>
        <taxon>Dikarya</taxon>
        <taxon>Ascomycota</taxon>
        <taxon>Pezizomycotina</taxon>
        <taxon>Sordariomycetes</taxon>
        <taxon>Sordariomycetidae</taxon>
        <taxon>Sordariales</taxon>
        <taxon>Podosporaceae</taxon>
        <taxon>Podospora</taxon>
    </lineage>
</organism>
<name>A0AAE0N1V6_9PEZI</name>
<dbReference type="PANTHER" id="PTHR24148">
    <property type="entry name" value="ANKYRIN REPEAT DOMAIN-CONTAINING PROTEIN 39 HOMOLOG-RELATED"/>
    <property type="match status" value="1"/>
</dbReference>
<evidence type="ECO:0000313" key="2">
    <source>
        <dbReference type="Proteomes" id="UP001285441"/>
    </source>
</evidence>
<protein>
    <recommendedName>
        <fullName evidence="3">Heterokaryon incompatibility domain-containing protein</fullName>
    </recommendedName>
</protein>
<reference evidence="1" key="1">
    <citation type="journal article" date="2023" name="Mol. Phylogenet. Evol.">
        <title>Genome-scale phylogeny and comparative genomics of the fungal order Sordariales.</title>
        <authorList>
            <person name="Hensen N."/>
            <person name="Bonometti L."/>
            <person name="Westerberg I."/>
            <person name="Brannstrom I.O."/>
            <person name="Guillou S."/>
            <person name="Cros-Aarteil S."/>
            <person name="Calhoun S."/>
            <person name="Haridas S."/>
            <person name="Kuo A."/>
            <person name="Mondo S."/>
            <person name="Pangilinan J."/>
            <person name="Riley R."/>
            <person name="LaButti K."/>
            <person name="Andreopoulos B."/>
            <person name="Lipzen A."/>
            <person name="Chen C."/>
            <person name="Yan M."/>
            <person name="Daum C."/>
            <person name="Ng V."/>
            <person name="Clum A."/>
            <person name="Steindorff A."/>
            <person name="Ohm R.A."/>
            <person name="Martin F."/>
            <person name="Silar P."/>
            <person name="Natvig D.O."/>
            <person name="Lalanne C."/>
            <person name="Gautier V."/>
            <person name="Ament-Velasquez S.L."/>
            <person name="Kruys A."/>
            <person name="Hutchinson M.I."/>
            <person name="Powell A.J."/>
            <person name="Barry K."/>
            <person name="Miller A.N."/>
            <person name="Grigoriev I.V."/>
            <person name="Debuchy R."/>
            <person name="Gladieux P."/>
            <person name="Hiltunen Thoren M."/>
            <person name="Johannesson H."/>
        </authorList>
    </citation>
    <scope>NUCLEOTIDE SEQUENCE</scope>
    <source>
        <strain evidence="1">CBS 232.78</strain>
    </source>
</reference>
<dbReference type="InterPro" id="IPR052895">
    <property type="entry name" value="HetReg/Transcr_Mod"/>
</dbReference>
<evidence type="ECO:0000313" key="1">
    <source>
        <dbReference type="EMBL" id="KAK3367796.1"/>
    </source>
</evidence>
<comment type="caution">
    <text evidence="1">The sequence shown here is derived from an EMBL/GenBank/DDBJ whole genome shotgun (WGS) entry which is preliminary data.</text>
</comment>